<evidence type="ECO:0000313" key="2">
    <source>
        <dbReference type="Proteomes" id="UP000032668"/>
    </source>
</evidence>
<dbReference type="RefSeq" id="WP_048880133.1">
    <property type="nucleotide sequence ID" value="NZ_BANC01000113.1"/>
</dbReference>
<comment type="caution">
    <text evidence="1">The sequence shown here is derived from an EMBL/GenBank/DDBJ whole genome shotgun (WGS) entry which is preliminary data.</text>
</comment>
<dbReference type="InterPro" id="IPR021341">
    <property type="entry name" value="DUF2958"/>
</dbReference>
<name>A0A0D6PJ26_9PROT</name>
<dbReference type="Proteomes" id="UP000032668">
    <property type="component" value="Unassembled WGS sequence"/>
</dbReference>
<accession>A0A0D6PJ26</accession>
<dbReference type="OrthoDB" id="1070337at2"/>
<reference evidence="1 2" key="1">
    <citation type="submission" date="2012-11" db="EMBL/GenBank/DDBJ databases">
        <title>Whole genome sequence of Acidocella aminolytica 101 = DSM 11237.</title>
        <authorList>
            <person name="Azuma Y."/>
            <person name="Higashiura N."/>
            <person name="Hirakawa H."/>
            <person name="Matsushita K."/>
        </authorList>
    </citation>
    <scope>NUCLEOTIDE SEQUENCE [LARGE SCALE GENOMIC DNA]</scope>
    <source>
        <strain evidence="2">101 / DSM 11237</strain>
    </source>
</reference>
<organism evidence="1 2">
    <name type="scientific">Acidocella aminolytica 101 = DSM 11237</name>
    <dbReference type="NCBI Taxonomy" id="1120923"/>
    <lineage>
        <taxon>Bacteria</taxon>
        <taxon>Pseudomonadati</taxon>
        <taxon>Pseudomonadota</taxon>
        <taxon>Alphaproteobacteria</taxon>
        <taxon>Acetobacterales</taxon>
        <taxon>Acidocellaceae</taxon>
        <taxon>Acidocella</taxon>
    </lineage>
</organism>
<dbReference type="EMBL" id="BANC01000113">
    <property type="protein sequence ID" value="GAN81745.1"/>
    <property type="molecule type" value="Genomic_DNA"/>
</dbReference>
<dbReference type="Pfam" id="PF11171">
    <property type="entry name" value="DUF2958"/>
    <property type="match status" value="1"/>
</dbReference>
<sequence>MEFFTSKEKAQLLANNLAGLAARETEADHDPLPVIKLFLPGTGMTWLITELDDESGEDEVAFGLCDLGFGTPELGYVSLAELRDLKSRVGLRVEKDQGFKPEKPLSAYTAEASQKGMILA</sequence>
<protein>
    <submittedName>
        <fullName evidence="1">Uncharacterized protein</fullName>
    </submittedName>
</protein>
<dbReference type="STRING" id="1120923.SAMN02746095_03961"/>
<gene>
    <name evidence="1" type="ORF">Aam_115_002</name>
</gene>
<dbReference type="AlphaFoldDB" id="A0A0D6PJ26"/>
<keyword evidence="2" id="KW-1185">Reference proteome</keyword>
<evidence type="ECO:0000313" key="1">
    <source>
        <dbReference type="EMBL" id="GAN81745.1"/>
    </source>
</evidence>
<proteinExistence type="predicted"/>